<dbReference type="Gene3D" id="2.60.40.10">
    <property type="entry name" value="Immunoglobulins"/>
    <property type="match status" value="1"/>
</dbReference>
<organism evidence="2 3">
    <name type="scientific">Roseivirga pacifica</name>
    <dbReference type="NCBI Taxonomy" id="1267423"/>
    <lineage>
        <taxon>Bacteria</taxon>
        <taxon>Pseudomonadati</taxon>
        <taxon>Bacteroidota</taxon>
        <taxon>Cytophagia</taxon>
        <taxon>Cytophagales</taxon>
        <taxon>Roseivirgaceae</taxon>
        <taxon>Roseivirga</taxon>
    </lineage>
</organism>
<keyword evidence="3" id="KW-1185">Reference proteome</keyword>
<evidence type="ECO:0000313" key="2">
    <source>
        <dbReference type="EMBL" id="SEV83983.1"/>
    </source>
</evidence>
<protein>
    <submittedName>
        <fullName evidence="2">P pilus assembly protein, chaperone PapD</fullName>
    </submittedName>
</protein>
<dbReference type="EMBL" id="FOIR01000001">
    <property type="protein sequence ID" value="SEV83983.1"/>
    <property type="molecule type" value="Genomic_DNA"/>
</dbReference>
<gene>
    <name evidence="2" type="ORF">SAMN05216290_0116</name>
</gene>
<evidence type="ECO:0000256" key="1">
    <source>
        <dbReference type="SAM" id="SignalP"/>
    </source>
</evidence>
<dbReference type="InterPro" id="IPR013783">
    <property type="entry name" value="Ig-like_fold"/>
</dbReference>
<keyword evidence="1" id="KW-0732">Signal</keyword>
<dbReference type="Proteomes" id="UP000199437">
    <property type="component" value="Unassembled WGS sequence"/>
</dbReference>
<name>A0A1I0M6L6_9BACT</name>
<accession>A0A1I0M6L6</accession>
<sequence length="277" mass="30948">MRMNQLSRMWMMLLFTGVFSISFFNAQAQKISTSPSRLNYKVSPGGTQRGIITVANNSDIRQDFNVDFGDFDASRSGKSKFLEKGVLPRSCANWLSATPSLFTLDPGETQQVEVVMDVPQDSLAYMARWAVAYIRLAGERQAQQQGNDGLIVNLNQSYRFGVYIFQTPPSATYAKGEVTGFAQEDDMLVFSLKNTGETFLVCNSYLEFTNLQNGEMNRINSKQFTVLPASDRDVTFRVPSDLPAGKYSVLGVLDYGSRDEVEAAEIEITIPERSKQK</sequence>
<reference evidence="3" key="1">
    <citation type="submission" date="2016-10" db="EMBL/GenBank/DDBJ databases">
        <authorList>
            <person name="Varghese N."/>
            <person name="Submissions S."/>
        </authorList>
    </citation>
    <scope>NUCLEOTIDE SEQUENCE [LARGE SCALE GENOMIC DNA]</scope>
    <source>
        <strain evidence="3">CGMCC 1.12402</strain>
    </source>
</reference>
<feature type="chain" id="PRO_5011657955" evidence="1">
    <location>
        <begin position="29"/>
        <end position="277"/>
    </location>
</feature>
<dbReference type="STRING" id="1267423.SAMN05216290_0116"/>
<feature type="signal peptide" evidence="1">
    <location>
        <begin position="1"/>
        <end position="28"/>
    </location>
</feature>
<proteinExistence type="predicted"/>
<evidence type="ECO:0000313" key="3">
    <source>
        <dbReference type="Proteomes" id="UP000199437"/>
    </source>
</evidence>
<dbReference type="AlphaFoldDB" id="A0A1I0M6L6"/>